<dbReference type="Gene3D" id="3.90.550.10">
    <property type="entry name" value="Spore Coat Polysaccharide Biosynthesis Protein SpsA, Chain A"/>
    <property type="match status" value="1"/>
</dbReference>
<sequence>MSLPLSHLQELRLDQVLTDDVCRRLGIFAVPTDFRLTVVIPVYNEVNTVLDVIERVRRTKLPLEIIVIDDGSQDGTREKLAGLPAADDLRIILHERNRGKGAALRTGFEHATGTAVVVQDADLEYDPDDFRFLIQPIVEDVADVVYGTRYGHHDRPVPPLWHVFVNRWITRLCNVRTGLYLSDVETCYKVIRRELIQDLAPNLQENRFGIEIELTVKLARKKVRFYERPIRYDRRGFDEGKKIGWRDGVRALYCMLRY</sequence>
<dbReference type="Proteomes" id="UP000318017">
    <property type="component" value="Chromosome"/>
</dbReference>
<accession>A0A518G045</accession>
<organism evidence="2 3">
    <name type="scientific">Aureliella helgolandensis</name>
    <dbReference type="NCBI Taxonomy" id="2527968"/>
    <lineage>
        <taxon>Bacteria</taxon>
        <taxon>Pseudomonadati</taxon>
        <taxon>Planctomycetota</taxon>
        <taxon>Planctomycetia</taxon>
        <taxon>Pirellulales</taxon>
        <taxon>Pirellulaceae</taxon>
        <taxon>Aureliella</taxon>
    </lineage>
</organism>
<dbReference type="PANTHER" id="PTHR48090:SF7">
    <property type="entry name" value="RFBJ PROTEIN"/>
    <property type="match status" value="1"/>
</dbReference>
<keyword evidence="2" id="KW-0808">Transferase</keyword>
<reference evidence="2 3" key="1">
    <citation type="submission" date="2019-02" db="EMBL/GenBank/DDBJ databases">
        <title>Deep-cultivation of Planctomycetes and their phenomic and genomic characterization uncovers novel biology.</title>
        <authorList>
            <person name="Wiegand S."/>
            <person name="Jogler M."/>
            <person name="Boedeker C."/>
            <person name="Pinto D."/>
            <person name="Vollmers J."/>
            <person name="Rivas-Marin E."/>
            <person name="Kohn T."/>
            <person name="Peeters S.H."/>
            <person name="Heuer A."/>
            <person name="Rast P."/>
            <person name="Oberbeckmann S."/>
            <person name="Bunk B."/>
            <person name="Jeske O."/>
            <person name="Meyerdierks A."/>
            <person name="Storesund J.E."/>
            <person name="Kallscheuer N."/>
            <person name="Luecker S."/>
            <person name="Lage O.M."/>
            <person name="Pohl T."/>
            <person name="Merkel B.J."/>
            <person name="Hornburger P."/>
            <person name="Mueller R.-W."/>
            <person name="Bruemmer F."/>
            <person name="Labrenz M."/>
            <person name="Spormann A.M."/>
            <person name="Op den Camp H."/>
            <person name="Overmann J."/>
            <person name="Amann R."/>
            <person name="Jetten M.S.M."/>
            <person name="Mascher T."/>
            <person name="Medema M.H."/>
            <person name="Devos D.P."/>
            <person name="Kaster A.-K."/>
            <person name="Ovreas L."/>
            <person name="Rohde M."/>
            <person name="Galperin M.Y."/>
            <person name="Jogler C."/>
        </authorList>
    </citation>
    <scope>NUCLEOTIDE SEQUENCE [LARGE SCALE GENOMIC DNA]</scope>
    <source>
        <strain evidence="2 3">Q31a</strain>
    </source>
</reference>
<dbReference type="InterPro" id="IPR001173">
    <property type="entry name" value="Glyco_trans_2-like"/>
</dbReference>
<keyword evidence="3" id="KW-1185">Reference proteome</keyword>
<dbReference type="GO" id="GO:0099621">
    <property type="term" value="F:undecaprenyl-phosphate 4-deoxy-4-formamido-L-arabinose transferase activity"/>
    <property type="evidence" value="ECO:0007669"/>
    <property type="project" value="UniProtKB-EC"/>
</dbReference>
<dbReference type="SUPFAM" id="SSF53448">
    <property type="entry name" value="Nucleotide-diphospho-sugar transferases"/>
    <property type="match status" value="1"/>
</dbReference>
<gene>
    <name evidence="2" type="primary">arnC_2</name>
    <name evidence="2" type="ORF">Q31a_02570</name>
</gene>
<dbReference type="InterPro" id="IPR050256">
    <property type="entry name" value="Glycosyltransferase_2"/>
</dbReference>
<proteinExistence type="predicted"/>
<dbReference type="Pfam" id="PF00535">
    <property type="entry name" value="Glycos_transf_2"/>
    <property type="match status" value="1"/>
</dbReference>
<protein>
    <submittedName>
        <fullName evidence="2">Undecaprenyl-phosphate 4-deoxy-4-formamido-L-arabinose transferase</fullName>
        <ecNumber evidence="2">2.4.2.53</ecNumber>
    </submittedName>
</protein>
<dbReference type="EC" id="2.4.2.53" evidence="2"/>
<dbReference type="AlphaFoldDB" id="A0A518G045"/>
<name>A0A518G045_9BACT</name>
<feature type="domain" description="Glycosyltransferase 2-like" evidence="1">
    <location>
        <begin position="37"/>
        <end position="198"/>
    </location>
</feature>
<keyword evidence="2" id="KW-0328">Glycosyltransferase</keyword>
<dbReference type="PANTHER" id="PTHR48090">
    <property type="entry name" value="UNDECAPRENYL-PHOSPHATE 4-DEOXY-4-FORMAMIDO-L-ARABINOSE TRANSFERASE-RELATED"/>
    <property type="match status" value="1"/>
</dbReference>
<dbReference type="CDD" id="cd04179">
    <property type="entry name" value="DPM_DPG-synthase_like"/>
    <property type="match status" value="1"/>
</dbReference>
<evidence type="ECO:0000313" key="2">
    <source>
        <dbReference type="EMBL" id="QDV21978.1"/>
    </source>
</evidence>
<dbReference type="InterPro" id="IPR029044">
    <property type="entry name" value="Nucleotide-diphossugar_trans"/>
</dbReference>
<dbReference type="KEGG" id="ahel:Q31a_02570"/>
<dbReference type="EMBL" id="CP036298">
    <property type="protein sequence ID" value="QDV21978.1"/>
    <property type="molecule type" value="Genomic_DNA"/>
</dbReference>
<evidence type="ECO:0000313" key="3">
    <source>
        <dbReference type="Proteomes" id="UP000318017"/>
    </source>
</evidence>
<evidence type="ECO:0000259" key="1">
    <source>
        <dbReference type="Pfam" id="PF00535"/>
    </source>
</evidence>